<organism evidence="1 2">
    <name type="scientific">Acaulospora colombiana</name>
    <dbReference type="NCBI Taxonomy" id="27376"/>
    <lineage>
        <taxon>Eukaryota</taxon>
        <taxon>Fungi</taxon>
        <taxon>Fungi incertae sedis</taxon>
        <taxon>Mucoromycota</taxon>
        <taxon>Glomeromycotina</taxon>
        <taxon>Glomeromycetes</taxon>
        <taxon>Diversisporales</taxon>
        <taxon>Acaulosporaceae</taxon>
        <taxon>Acaulospora</taxon>
    </lineage>
</organism>
<proteinExistence type="predicted"/>
<comment type="caution">
    <text evidence="1">The sequence shown here is derived from an EMBL/GenBank/DDBJ whole genome shotgun (WGS) entry which is preliminary data.</text>
</comment>
<keyword evidence="2" id="KW-1185">Reference proteome</keyword>
<sequence length="340" mass="38870">VNSSYSLHPQKNRICPSCHKPLPTSLPACTAQGCTYIRPAPKELTRDYFALFGLPGLPKKGEDAKGDTNARNAFHIDPKTLRDRFLRIQKEATEAAVSQSALATKAYQTLLSPRLRGEYILSLNDVYINEADTMEQEQELIMEVMEAREELEEAEGEEVLKLLKQNEERTEKLTMELENALANEDWSEAKRLVIQLKYWESFRRAGEGQDYQDAKELGENVLELRKEILGERHPDTIRASANLASTYYDLGQYWEAKQLGEDVLQLREQILGETHPDTLTSLYSLAVYQSRLGEDAQALVYAEKAKKALEEMGYKHRLVQTAPLRDILKLHMWVIIDNKL</sequence>
<protein>
    <submittedName>
        <fullName evidence="1">11530_t:CDS:1</fullName>
    </submittedName>
</protein>
<accession>A0ACA9P5N3</accession>
<gene>
    <name evidence="1" type="ORF">ACOLOM_LOCUS9815</name>
</gene>
<name>A0ACA9P5N3_9GLOM</name>
<reference evidence="1" key="1">
    <citation type="submission" date="2021-06" db="EMBL/GenBank/DDBJ databases">
        <authorList>
            <person name="Kallberg Y."/>
            <person name="Tangrot J."/>
            <person name="Rosling A."/>
        </authorList>
    </citation>
    <scope>NUCLEOTIDE SEQUENCE</scope>
    <source>
        <strain evidence="1">CL356</strain>
    </source>
</reference>
<feature type="non-terminal residue" evidence="1">
    <location>
        <position position="1"/>
    </location>
</feature>
<evidence type="ECO:0000313" key="1">
    <source>
        <dbReference type="EMBL" id="CAG8690683.1"/>
    </source>
</evidence>
<dbReference type="EMBL" id="CAJVPT010029414">
    <property type="protein sequence ID" value="CAG8690683.1"/>
    <property type="molecule type" value="Genomic_DNA"/>
</dbReference>
<evidence type="ECO:0000313" key="2">
    <source>
        <dbReference type="Proteomes" id="UP000789525"/>
    </source>
</evidence>
<dbReference type="Proteomes" id="UP000789525">
    <property type="component" value="Unassembled WGS sequence"/>
</dbReference>